<sequence>MFVFTALSKKDEGDHISPDMRGRHKKMSDLMKEERERIRAHIRSFPTVESHYCRKGSERLYLGASLNLATMYRLYCETRHKEQAVTIASSTVYCELFRTEFNLGFHNPSKDRCDFCVSFENLSLDEKDKQKHLYNDHHRNKARVQEKKIKDKEESRTNKKKLSVCFDLQEVLMTPHSNASVLIYKRKLNTFHLSLYDLGSGQAVCNVWHEGIAARGSNKIGSCVFDYLKCAHERGVEFVSLYSDSCGGQNRNKYFLTMLWYASTKFGFSQIEHNFFIKGHNKNENDSVHATIERVSKHLDIYTTPHWASAISAAKRTKPHYIVKELDEHCSFDFKQVAGHLKNFDLDVDRQKVQWLNIKSMKITKENPNIVHILYDYDARYHQLNLALRIRKVHQKVLRSIKTNMMIYSLFVKLKLFPKFTINFSTS</sequence>
<dbReference type="Proteomes" id="UP000735302">
    <property type="component" value="Unassembled WGS sequence"/>
</dbReference>
<dbReference type="InterPro" id="IPR057191">
    <property type="entry name" value="DUF7869"/>
</dbReference>
<dbReference type="EMBL" id="BLXT01006878">
    <property type="protein sequence ID" value="GFO34187.1"/>
    <property type="molecule type" value="Genomic_DNA"/>
</dbReference>
<dbReference type="PANTHER" id="PTHR10773">
    <property type="entry name" value="DNA-DIRECTED RNA POLYMERASES I, II, AND III SUBUNIT RPABC2"/>
    <property type="match status" value="1"/>
</dbReference>
<accession>A0AAV4CQN3</accession>
<dbReference type="AlphaFoldDB" id="A0AAV4CQN3"/>
<feature type="domain" description="DUF7869" evidence="1">
    <location>
        <begin position="214"/>
        <end position="337"/>
    </location>
</feature>
<reference evidence="2 3" key="1">
    <citation type="journal article" date="2021" name="Elife">
        <title>Chloroplast acquisition without the gene transfer in kleptoplastic sea slugs, Plakobranchus ocellatus.</title>
        <authorList>
            <person name="Maeda T."/>
            <person name="Takahashi S."/>
            <person name="Yoshida T."/>
            <person name="Shimamura S."/>
            <person name="Takaki Y."/>
            <person name="Nagai Y."/>
            <person name="Toyoda A."/>
            <person name="Suzuki Y."/>
            <person name="Arimoto A."/>
            <person name="Ishii H."/>
            <person name="Satoh N."/>
            <person name="Nishiyama T."/>
            <person name="Hasebe M."/>
            <person name="Maruyama T."/>
            <person name="Minagawa J."/>
            <person name="Obokata J."/>
            <person name="Shigenobu S."/>
        </authorList>
    </citation>
    <scope>NUCLEOTIDE SEQUENCE [LARGE SCALE GENOMIC DNA]</scope>
</reference>
<dbReference type="PANTHER" id="PTHR10773:SF19">
    <property type="match status" value="1"/>
</dbReference>
<evidence type="ECO:0000313" key="3">
    <source>
        <dbReference type="Proteomes" id="UP000735302"/>
    </source>
</evidence>
<name>A0AAV4CQN3_9GAST</name>
<evidence type="ECO:0000313" key="2">
    <source>
        <dbReference type="EMBL" id="GFO34187.1"/>
    </source>
</evidence>
<organism evidence="2 3">
    <name type="scientific">Plakobranchus ocellatus</name>
    <dbReference type="NCBI Taxonomy" id="259542"/>
    <lineage>
        <taxon>Eukaryota</taxon>
        <taxon>Metazoa</taxon>
        <taxon>Spiralia</taxon>
        <taxon>Lophotrochozoa</taxon>
        <taxon>Mollusca</taxon>
        <taxon>Gastropoda</taxon>
        <taxon>Heterobranchia</taxon>
        <taxon>Euthyneura</taxon>
        <taxon>Panpulmonata</taxon>
        <taxon>Sacoglossa</taxon>
        <taxon>Placobranchoidea</taxon>
        <taxon>Plakobranchidae</taxon>
        <taxon>Plakobranchus</taxon>
    </lineage>
</organism>
<keyword evidence="3" id="KW-1185">Reference proteome</keyword>
<gene>
    <name evidence="2" type="ORF">PoB_006069200</name>
</gene>
<comment type="caution">
    <text evidence="2">The sequence shown here is derived from an EMBL/GenBank/DDBJ whole genome shotgun (WGS) entry which is preliminary data.</text>
</comment>
<proteinExistence type="predicted"/>
<dbReference type="Pfam" id="PF25273">
    <property type="entry name" value="DUF7869"/>
    <property type="match status" value="1"/>
</dbReference>
<evidence type="ECO:0000259" key="1">
    <source>
        <dbReference type="Pfam" id="PF25273"/>
    </source>
</evidence>
<protein>
    <submittedName>
        <fullName evidence="2">DNA repair protein rhp54</fullName>
    </submittedName>
</protein>